<feature type="compositionally biased region" description="Basic residues" evidence="1">
    <location>
        <begin position="88"/>
        <end position="109"/>
    </location>
</feature>
<dbReference type="RefSeq" id="XP_062654424.1">
    <property type="nucleotide sequence ID" value="XM_062808327.1"/>
</dbReference>
<gene>
    <name evidence="2" type="ORF">B0H64DRAFT_49513</name>
</gene>
<accession>A0AAE0H733</accession>
<evidence type="ECO:0000256" key="1">
    <source>
        <dbReference type="SAM" id="MobiDB-lite"/>
    </source>
</evidence>
<dbReference type="Proteomes" id="UP001278766">
    <property type="component" value="Unassembled WGS sequence"/>
</dbReference>
<proteinExistence type="predicted"/>
<organism evidence="2 3">
    <name type="scientific">Chaetomium fimeti</name>
    <dbReference type="NCBI Taxonomy" id="1854472"/>
    <lineage>
        <taxon>Eukaryota</taxon>
        <taxon>Fungi</taxon>
        <taxon>Dikarya</taxon>
        <taxon>Ascomycota</taxon>
        <taxon>Pezizomycotina</taxon>
        <taxon>Sordariomycetes</taxon>
        <taxon>Sordariomycetidae</taxon>
        <taxon>Sordariales</taxon>
        <taxon>Chaetomiaceae</taxon>
        <taxon>Chaetomium</taxon>
    </lineage>
</organism>
<feature type="region of interest" description="Disordered" evidence="1">
    <location>
        <begin position="56"/>
        <end position="115"/>
    </location>
</feature>
<reference evidence="2" key="2">
    <citation type="submission" date="2023-06" db="EMBL/GenBank/DDBJ databases">
        <authorList>
            <consortium name="Lawrence Berkeley National Laboratory"/>
            <person name="Haridas S."/>
            <person name="Hensen N."/>
            <person name="Bonometti L."/>
            <person name="Westerberg I."/>
            <person name="Brannstrom I.O."/>
            <person name="Guillou S."/>
            <person name="Cros-Aarteil S."/>
            <person name="Calhoun S."/>
            <person name="Kuo A."/>
            <person name="Mondo S."/>
            <person name="Pangilinan J."/>
            <person name="Riley R."/>
            <person name="Labutti K."/>
            <person name="Andreopoulos B."/>
            <person name="Lipzen A."/>
            <person name="Chen C."/>
            <person name="Yanf M."/>
            <person name="Daum C."/>
            <person name="Ng V."/>
            <person name="Clum A."/>
            <person name="Steindorff A."/>
            <person name="Ohm R."/>
            <person name="Martin F."/>
            <person name="Silar P."/>
            <person name="Natvig D."/>
            <person name="Lalanne C."/>
            <person name="Gautier V."/>
            <person name="Ament-Velasquez S.L."/>
            <person name="Kruys A."/>
            <person name="Hutchinson M.I."/>
            <person name="Powell A.J."/>
            <person name="Barry K."/>
            <person name="Miller A.N."/>
            <person name="Grigoriev I.V."/>
            <person name="Debuchy R."/>
            <person name="Gladieux P."/>
            <person name="Thoren M.H."/>
            <person name="Johannesson H."/>
        </authorList>
    </citation>
    <scope>NUCLEOTIDE SEQUENCE</scope>
    <source>
        <strain evidence="2">CBS 168.71</strain>
    </source>
</reference>
<dbReference type="AlphaFoldDB" id="A0AAE0H733"/>
<protein>
    <submittedName>
        <fullName evidence="2">Uncharacterized protein</fullName>
    </submittedName>
</protein>
<name>A0AAE0H733_9PEZI</name>
<evidence type="ECO:0000313" key="3">
    <source>
        <dbReference type="Proteomes" id="UP001278766"/>
    </source>
</evidence>
<dbReference type="EMBL" id="JAUEPN010000011">
    <property type="protein sequence ID" value="KAK3290910.1"/>
    <property type="molecule type" value="Genomic_DNA"/>
</dbReference>
<evidence type="ECO:0000313" key="2">
    <source>
        <dbReference type="EMBL" id="KAK3290910.1"/>
    </source>
</evidence>
<dbReference type="GeneID" id="87845275"/>
<feature type="compositionally biased region" description="Low complexity" evidence="1">
    <location>
        <begin position="62"/>
        <end position="87"/>
    </location>
</feature>
<sequence>MCWYKRVRWGCDCIHGVILWNRCPHRGTPQCQKRHLLERYPVQRACNTHLTDPRLLDAITGNSTPATNDTTTTDANNNTTSPPSGSSSRRRGDGRRRRTSGLVIRRHPGPRWGII</sequence>
<reference evidence="2" key="1">
    <citation type="journal article" date="2023" name="Mol. Phylogenet. Evol.">
        <title>Genome-scale phylogeny and comparative genomics of the fungal order Sordariales.</title>
        <authorList>
            <person name="Hensen N."/>
            <person name="Bonometti L."/>
            <person name="Westerberg I."/>
            <person name="Brannstrom I.O."/>
            <person name="Guillou S."/>
            <person name="Cros-Aarteil S."/>
            <person name="Calhoun S."/>
            <person name="Haridas S."/>
            <person name="Kuo A."/>
            <person name="Mondo S."/>
            <person name="Pangilinan J."/>
            <person name="Riley R."/>
            <person name="LaButti K."/>
            <person name="Andreopoulos B."/>
            <person name="Lipzen A."/>
            <person name="Chen C."/>
            <person name="Yan M."/>
            <person name="Daum C."/>
            <person name="Ng V."/>
            <person name="Clum A."/>
            <person name="Steindorff A."/>
            <person name="Ohm R.A."/>
            <person name="Martin F."/>
            <person name="Silar P."/>
            <person name="Natvig D.O."/>
            <person name="Lalanne C."/>
            <person name="Gautier V."/>
            <person name="Ament-Velasquez S.L."/>
            <person name="Kruys A."/>
            <person name="Hutchinson M.I."/>
            <person name="Powell A.J."/>
            <person name="Barry K."/>
            <person name="Miller A.N."/>
            <person name="Grigoriev I.V."/>
            <person name="Debuchy R."/>
            <person name="Gladieux P."/>
            <person name="Hiltunen Thoren M."/>
            <person name="Johannesson H."/>
        </authorList>
    </citation>
    <scope>NUCLEOTIDE SEQUENCE</scope>
    <source>
        <strain evidence="2">CBS 168.71</strain>
    </source>
</reference>
<keyword evidence="3" id="KW-1185">Reference proteome</keyword>
<comment type="caution">
    <text evidence="2">The sequence shown here is derived from an EMBL/GenBank/DDBJ whole genome shotgun (WGS) entry which is preliminary data.</text>
</comment>